<protein>
    <submittedName>
        <fullName evidence="5">Pentatricopeptide repeat-containing protein</fullName>
    </submittedName>
</protein>
<dbReference type="Proteomes" id="UP000257109">
    <property type="component" value="Unassembled WGS sequence"/>
</dbReference>
<evidence type="ECO:0000256" key="3">
    <source>
        <dbReference type="PROSITE-ProRule" id="PRU00708"/>
    </source>
</evidence>
<keyword evidence="6" id="KW-1185">Reference proteome</keyword>
<dbReference type="InterPro" id="IPR046848">
    <property type="entry name" value="E_motif"/>
</dbReference>
<feature type="repeat" description="PPR" evidence="3">
    <location>
        <begin position="297"/>
        <end position="327"/>
    </location>
</feature>
<proteinExistence type="inferred from homology"/>
<keyword evidence="2" id="KW-0677">Repeat</keyword>
<dbReference type="InterPro" id="IPR011990">
    <property type="entry name" value="TPR-like_helical_dom_sf"/>
</dbReference>
<gene>
    <name evidence="5" type="primary">PCMP-E13</name>
    <name evidence="5" type="ORF">CR513_61074</name>
</gene>
<organism evidence="5 6">
    <name type="scientific">Mucuna pruriens</name>
    <name type="common">Velvet bean</name>
    <name type="synonym">Dolichos pruriens</name>
    <dbReference type="NCBI Taxonomy" id="157652"/>
    <lineage>
        <taxon>Eukaryota</taxon>
        <taxon>Viridiplantae</taxon>
        <taxon>Streptophyta</taxon>
        <taxon>Embryophyta</taxon>
        <taxon>Tracheophyta</taxon>
        <taxon>Spermatophyta</taxon>
        <taxon>Magnoliopsida</taxon>
        <taxon>eudicotyledons</taxon>
        <taxon>Gunneridae</taxon>
        <taxon>Pentapetalae</taxon>
        <taxon>rosids</taxon>
        <taxon>fabids</taxon>
        <taxon>Fabales</taxon>
        <taxon>Fabaceae</taxon>
        <taxon>Papilionoideae</taxon>
        <taxon>50 kb inversion clade</taxon>
        <taxon>NPAAA clade</taxon>
        <taxon>indigoferoid/millettioid clade</taxon>
        <taxon>Phaseoleae</taxon>
        <taxon>Mucuna</taxon>
    </lineage>
</organism>
<evidence type="ECO:0000313" key="5">
    <source>
        <dbReference type="EMBL" id="RDX60759.1"/>
    </source>
</evidence>
<comment type="caution">
    <text evidence="5">The sequence shown here is derived from an EMBL/GenBank/DDBJ whole genome shotgun (WGS) entry which is preliminary data.</text>
</comment>
<dbReference type="FunFam" id="1.25.40.10:FF:003727">
    <property type="entry name" value="Uncharacterized protein"/>
    <property type="match status" value="1"/>
</dbReference>
<evidence type="ECO:0000313" key="6">
    <source>
        <dbReference type="Proteomes" id="UP000257109"/>
    </source>
</evidence>
<dbReference type="Pfam" id="PF22915">
    <property type="entry name" value="ARMH5"/>
    <property type="match status" value="1"/>
</dbReference>
<dbReference type="OrthoDB" id="185373at2759"/>
<dbReference type="NCBIfam" id="TIGR00756">
    <property type="entry name" value="PPR"/>
    <property type="match status" value="3"/>
</dbReference>
<dbReference type="PANTHER" id="PTHR47926:SF432">
    <property type="entry name" value="(WILD MALAYSIAN BANANA) HYPOTHETICAL PROTEIN"/>
    <property type="match status" value="1"/>
</dbReference>
<dbReference type="FunFam" id="1.25.40.10:FF:000242">
    <property type="entry name" value="Pentatricopeptide repeat-containing protein"/>
    <property type="match status" value="1"/>
</dbReference>
<dbReference type="PROSITE" id="PS51375">
    <property type="entry name" value="PPR"/>
    <property type="match status" value="4"/>
</dbReference>
<accession>A0A371E3Z3</accession>
<dbReference type="EMBL" id="QJKJ01016607">
    <property type="protein sequence ID" value="RDX60759.1"/>
    <property type="molecule type" value="Genomic_DNA"/>
</dbReference>
<evidence type="ECO:0000256" key="2">
    <source>
        <dbReference type="ARBA" id="ARBA00022737"/>
    </source>
</evidence>
<dbReference type="GO" id="GO:0003723">
    <property type="term" value="F:RNA binding"/>
    <property type="evidence" value="ECO:0007669"/>
    <property type="project" value="InterPro"/>
</dbReference>
<sequence>MNLALNRKVRDVRQWQWTWSASCFSSLRRSEHAHAEQLICHCSNLSHLQQTQGFMLTRGLDQDDILLAQFIYTSASVGFSSYAYSVFIYNHRPSIFVYNNVIWALSSSNPMRAISLFNSIRLLGLRPDSYSFPFVLKAVVCFSAVDVGKQIHCQALFSGLDSHPSVVTSLVQMYSSCAHVSSARKLFDAATFKHVSLWNAMLAGYAKVGDMSNARNLFECMPEKDRDVVSWTALISGYTQTHSPNEAIMLFRIMLLQNVQPDEIAILAVLSACADLGALQLGQWIHNYIEKHKLHKIVPLYNSLIDMYAKSGDIRKALQMFENMKHKTVITWTTMIAGLALHGLGKEALHIFSCMEKARVKPNEVTFIAILSACSHVGLVELGHDYFTSMRFKYGIEPMIEHYGCMIDLLGRAGYLQEAKELIRLMPSEANAAIWGSLLAASNRYGDAALAGEALRHLSLLEPHNCANYSLLSNTYAALGRWKEAGMVRKVMRDTCVEKVPGVSFIEVNNRVYDFIAGDKLNINFVDIYDVLQSINGQLKMVYLESTHRGLGVRVGVWGLEGWVFRVSGPIVMDKSGYTEKGFKRKIAVQALFGKVFYLSEENTQKVAPSLIMERNVFFMVAGRNLAYERGSLGTMAHGRLRLSTTVRLLPCDFEVTSQVQVLETASSLAGARLRLSSPNPTR</sequence>
<dbReference type="FunFam" id="1.25.40.10:FF:000333">
    <property type="entry name" value="Pentatricopeptide repeat-containing protein"/>
    <property type="match status" value="1"/>
</dbReference>
<dbReference type="InterPro" id="IPR046960">
    <property type="entry name" value="PPR_At4g14850-like_plant"/>
</dbReference>
<reference evidence="5" key="1">
    <citation type="submission" date="2018-05" db="EMBL/GenBank/DDBJ databases">
        <title>Draft genome of Mucuna pruriens seed.</title>
        <authorList>
            <person name="Nnadi N.E."/>
            <person name="Vos R."/>
            <person name="Hasami M.H."/>
            <person name="Devisetty U.K."/>
            <person name="Aguiy J.C."/>
        </authorList>
    </citation>
    <scope>NUCLEOTIDE SEQUENCE [LARGE SCALE GENOMIC DNA]</scope>
    <source>
        <strain evidence="5">JCA_2017</strain>
    </source>
</reference>
<feature type="non-terminal residue" evidence="5">
    <location>
        <position position="1"/>
    </location>
</feature>
<feature type="domain" description="Armadillo-like repeats" evidence="4">
    <location>
        <begin position="564"/>
        <end position="601"/>
    </location>
</feature>
<dbReference type="Pfam" id="PF01535">
    <property type="entry name" value="PPR"/>
    <property type="match status" value="3"/>
</dbReference>
<evidence type="ECO:0000256" key="1">
    <source>
        <dbReference type="ARBA" id="ARBA00006643"/>
    </source>
</evidence>
<name>A0A371E3Z3_MUCPR</name>
<feature type="repeat" description="PPR" evidence="3">
    <location>
        <begin position="328"/>
        <end position="362"/>
    </location>
</feature>
<dbReference type="Pfam" id="PF20431">
    <property type="entry name" value="E_motif"/>
    <property type="match status" value="1"/>
</dbReference>
<dbReference type="AlphaFoldDB" id="A0A371E3Z3"/>
<dbReference type="InterPro" id="IPR055241">
    <property type="entry name" value="Armadillo_rpt_dom"/>
</dbReference>
<evidence type="ECO:0000259" key="4">
    <source>
        <dbReference type="Pfam" id="PF22915"/>
    </source>
</evidence>
<dbReference type="Gene3D" id="1.25.40.10">
    <property type="entry name" value="Tetratricopeptide repeat domain"/>
    <property type="match status" value="3"/>
</dbReference>
<dbReference type="InterPro" id="IPR002885">
    <property type="entry name" value="PPR_rpt"/>
</dbReference>
<dbReference type="PANTHER" id="PTHR47926">
    <property type="entry name" value="PENTATRICOPEPTIDE REPEAT-CONTAINING PROTEIN"/>
    <property type="match status" value="1"/>
</dbReference>
<feature type="repeat" description="PPR" evidence="3">
    <location>
        <begin position="227"/>
        <end position="261"/>
    </location>
</feature>
<feature type="repeat" description="PPR" evidence="3">
    <location>
        <begin position="194"/>
        <end position="224"/>
    </location>
</feature>
<dbReference type="GO" id="GO:0009451">
    <property type="term" value="P:RNA modification"/>
    <property type="evidence" value="ECO:0007669"/>
    <property type="project" value="InterPro"/>
</dbReference>
<comment type="similarity">
    <text evidence="1">Belongs to the PPR family. PCMP-H subfamily.</text>
</comment>
<feature type="non-terminal residue" evidence="5">
    <location>
        <position position="683"/>
    </location>
</feature>
<dbReference type="Pfam" id="PF13041">
    <property type="entry name" value="PPR_2"/>
    <property type="match status" value="2"/>
</dbReference>